<dbReference type="EMBL" id="OV651815">
    <property type="protein sequence ID" value="CAH1108376.1"/>
    <property type="molecule type" value="Genomic_DNA"/>
</dbReference>
<proteinExistence type="predicted"/>
<sequence length="118" mass="13614">MSNTVILEDSYSSSSAPSDEKDEFLPPAKKKLHSSPRLKPLDQTLTSTWYREQLSIRQASTSFIATEKSLCHDVSKSFVTRFIVYRAWVVNGRKMARKIEETLFENLPPLVLYWDSKL</sequence>
<keyword evidence="3" id="KW-1185">Reference proteome</keyword>
<dbReference type="Proteomes" id="UP001153636">
    <property type="component" value="Chromosome 3"/>
</dbReference>
<feature type="region of interest" description="Disordered" evidence="1">
    <location>
        <begin position="1"/>
        <end position="36"/>
    </location>
</feature>
<dbReference type="OrthoDB" id="7464567at2759"/>
<gene>
    <name evidence="2" type="ORF">PSYICH_LOCUS9612</name>
</gene>
<name>A0A9P0CUD4_9CUCU</name>
<evidence type="ECO:0000313" key="3">
    <source>
        <dbReference type="Proteomes" id="UP001153636"/>
    </source>
</evidence>
<accession>A0A9P0CUD4</accession>
<evidence type="ECO:0000313" key="2">
    <source>
        <dbReference type="EMBL" id="CAH1108376.1"/>
    </source>
</evidence>
<organism evidence="2 3">
    <name type="scientific">Psylliodes chrysocephalus</name>
    <dbReference type="NCBI Taxonomy" id="3402493"/>
    <lineage>
        <taxon>Eukaryota</taxon>
        <taxon>Metazoa</taxon>
        <taxon>Ecdysozoa</taxon>
        <taxon>Arthropoda</taxon>
        <taxon>Hexapoda</taxon>
        <taxon>Insecta</taxon>
        <taxon>Pterygota</taxon>
        <taxon>Neoptera</taxon>
        <taxon>Endopterygota</taxon>
        <taxon>Coleoptera</taxon>
        <taxon>Polyphaga</taxon>
        <taxon>Cucujiformia</taxon>
        <taxon>Chrysomeloidea</taxon>
        <taxon>Chrysomelidae</taxon>
        <taxon>Galerucinae</taxon>
        <taxon>Alticini</taxon>
        <taxon>Psylliodes</taxon>
    </lineage>
</organism>
<reference evidence="2" key="1">
    <citation type="submission" date="2022-01" db="EMBL/GenBank/DDBJ databases">
        <authorList>
            <person name="King R."/>
        </authorList>
    </citation>
    <scope>NUCLEOTIDE SEQUENCE</scope>
</reference>
<dbReference type="AlphaFoldDB" id="A0A9P0CUD4"/>
<feature type="compositionally biased region" description="Low complexity" evidence="1">
    <location>
        <begin position="8"/>
        <end position="17"/>
    </location>
</feature>
<evidence type="ECO:0000256" key="1">
    <source>
        <dbReference type="SAM" id="MobiDB-lite"/>
    </source>
</evidence>
<protein>
    <submittedName>
        <fullName evidence="2">Uncharacterized protein</fullName>
    </submittedName>
</protein>